<organism evidence="4 5">
    <name type="scientific">Boletus reticuloceps</name>
    <dbReference type="NCBI Taxonomy" id="495285"/>
    <lineage>
        <taxon>Eukaryota</taxon>
        <taxon>Fungi</taxon>
        <taxon>Dikarya</taxon>
        <taxon>Basidiomycota</taxon>
        <taxon>Agaricomycotina</taxon>
        <taxon>Agaricomycetes</taxon>
        <taxon>Agaricomycetidae</taxon>
        <taxon>Boletales</taxon>
        <taxon>Boletineae</taxon>
        <taxon>Boletaceae</taxon>
        <taxon>Boletoideae</taxon>
        <taxon>Boletus</taxon>
    </lineage>
</organism>
<name>A0A8I2YF37_9AGAM</name>
<proteinExistence type="predicted"/>
<feature type="transmembrane region" description="Helical" evidence="2">
    <location>
        <begin position="353"/>
        <end position="372"/>
    </location>
</feature>
<keyword evidence="3" id="KW-0732">Signal</keyword>
<feature type="signal peptide" evidence="3">
    <location>
        <begin position="1"/>
        <end position="20"/>
    </location>
</feature>
<evidence type="ECO:0000313" key="4">
    <source>
        <dbReference type="EMBL" id="KAG6370750.1"/>
    </source>
</evidence>
<sequence length="373" mass="39194">MAPSALSALLAVAAASVVLAQLDPAAPTPLYDKHYKYPNEIPYQVDPNTAAIRGPQIGYNQCNSTTENQNSLCQTSFINHIDDFCLWAPPKPNSTIGDTEGQEVAWCTKHGHGTRLIPAGALKGIQFIRTPDYIQIAGFIDQTQINIAANDYGGELDPHGADLRGNPLGALMYSNAFPSTNTDNNSYVQVSDWTKWVPFLVPAKHILTYVSFMGGSAFCAKACDPAGKTPGAFCQNIYDRLGCEYNVPNNAKNGTFEVCEGDDMTPPGIYTSSGHTMTYFQPPESLGPITTVPYTASVPASSNCVTYHSTDLYPSLPTPTGGAATTGKPGSSPSSTRSASAGGAAPTSNGASAVGISSVATIAGVLFAMLFLS</sequence>
<keyword evidence="5" id="KW-1185">Reference proteome</keyword>
<feature type="region of interest" description="Disordered" evidence="1">
    <location>
        <begin position="316"/>
        <end position="351"/>
    </location>
</feature>
<keyword evidence="2" id="KW-1133">Transmembrane helix</keyword>
<comment type="caution">
    <text evidence="4">The sequence shown here is derived from an EMBL/GenBank/DDBJ whole genome shotgun (WGS) entry which is preliminary data.</text>
</comment>
<dbReference type="EMBL" id="JAGFBS010000044">
    <property type="protein sequence ID" value="KAG6370750.1"/>
    <property type="molecule type" value="Genomic_DNA"/>
</dbReference>
<evidence type="ECO:0008006" key="6">
    <source>
        <dbReference type="Google" id="ProtNLM"/>
    </source>
</evidence>
<evidence type="ECO:0000313" key="5">
    <source>
        <dbReference type="Proteomes" id="UP000683000"/>
    </source>
</evidence>
<protein>
    <recommendedName>
        <fullName evidence="6">Macrofage activating glycoprotein</fullName>
    </recommendedName>
</protein>
<keyword evidence="2" id="KW-0812">Transmembrane</keyword>
<evidence type="ECO:0000256" key="3">
    <source>
        <dbReference type="SAM" id="SignalP"/>
    </source>
</evidence>
<reference evidence="4" key="1">
    <citation type="submission" date="2021-03" db="EMBL/GenBank/DDBJ databases">
        <title>Evolutionary innovations through gain and loss of genes in the ectomycorrhizal Boletales.</title>
        <authorList>
            <person name="Wu G."/>
            <person name="Miyauchi S."/>
            <person name="Morin E."/>
            <person name="Yang Z.-L."/>
            <person name="Xu J."/>
            <person name="Martin F.M."/>
        </authorList>
    </citation>
    <scope>NUCLEOTIDE SEQUENCE</scope>
    <source>
        <strain evidence="4">BR01</strain>
    </source>
</reference>
<evidence type="ECO:0000256" key="1">
    <source>
        <dbReference type="SAM" id="MobiDB-lite"/>
    </source>
</evidence>
<dbReference type="Proteomes" id="UP000683000">
    <property type="component" value="Unassembled WGS sequence"/>
</dbReference>
<keyword evidence="2" id="KW-0472">Membrane</keyword>
<gene>
    <name evidence="4" type="ORF">JVT61DRAFT_10952</name>
</gene>
<accession>A0A8I2YF37</accession>
<dbReference type="OrthoDB" id="2564904at2759"/>
<feature type="chain" id="PRO_5034825833" description="Macrofage activating glycoprotein" evidence="3">
    <location>
        <begin position="21"/>
        <end position="373"/>
    </location>
</feature>
<evidence type="ECO:0000256" key="2">
    <source>
        <dbReference type="SAM" id="Phobius"/>
    </source>
</evidence>
<dbReference type="AlphaFoldDB" id="A0A8I2YF37"/>